<feature type="compositionally biased region" description="Basic and acidic residues" evidence="1">
    <location>
        <begin position="499"/>
        <end position="509"/>
    </location>
</feature>
<keyword evidence="4" id="KW-1185">Reference proteome</keyword>
<dbReference type="InParanoid" id="A7T914"/>
<dbReference type="STRING" id="45351.A7T914"/>
<dbReference type="AlphaFoldDB" id="A7T914"/>
<dbReference type="HOGENOM" id="CLU_528527_0_0_1"/>
<feature type="compositionally biased region" description="Polar residues" evidence="1">
    <location>
        <begin position="255"/>
        <end position="288"/>
    </location>
</feature>
<feature type="compositionally biased region" description="Basic residues" evidence="1">
    <location>
        <begin position="127"/>
        <end position="139"/>
    </location>
</feature>
<feature type="chain" id="PRO_5002713335" evidence="2">
    <location>
        <begin position="21"/>
        <end position="516"/>
    </location>
</feature>
<feature type="compositionally biased region" description="Polar residues" evidence="1">
    <location>
        <begin position="148"/>
        <end position="158"/>
    </location>
</feature>
<name>A7T914_NEMVE</name>
<feature type="region of interest" description="Disordered" evidence="1">
    <location>
        <begin position="22"/>
        <end position="50"/>
    </location>
</feature>
<evidence type="ECO:0000256" key="2">
    <source>
        <dbReference type="SAM" id="SignalP"/>
    </source>
</evidence>
<feature type="region of interest" description="Disordered" evidence="1">
    <location>
        <begin position="334"/>
        <end position="356"/>
    </location>
</feature>
<dbReference type="EMBL" id="DS473059">
    <property type="protein sequence ID" value="EDO27519.1"/>
    <property type="molecule type" value="Genomic_DNA"/>
</dbReference>
<feature type="region of interest" description="Disordered" evidence="1">
    <location>
        <begin position="212"/>
        <end position="295"/>
    </location>
</feature>
<keyword evidence="2" id="KW-0732">Signal</keyword>
<accession>A7T914</accession>
<dbReference type="Proteomes" id="UP000001593">
    <property type="component" value="Unassembled WGS sequence"/>
</dbReference>
<dbReference type="Gene3D" id="2.10.25.10">
    <property type="entry name" value="Laminin"/>
    <property type="match status" value="1"/>
</dbReference>
<evidence type="ECO:0000313" key="3">
    <source>
        <dbReference type="EMBL" id="EDO27519.1"/>
    </source>
</evidence>
<feature type="signal peptide" evidence="2">
    <location>
        <begin position="1"/>
        <end position="20"/>
    </location>
</feature>
<proteinExistence type="predicted"/>
<evidence type="ECO:0000313" key="4">
    <source>
        <dbReference type="Proteomes" id="UP000001593"/>
    </source>
</evidence>
<gene>
    <name evidence="3" type="ORF">NEMVEDRAFT_v1g224010</name>
</gene>
<organism evidence="3 4">
    <name type="scientific">Nematostella vectensis</name>
    <name type="common">Starlet sea anemone</name>
    <dbReference type="NCBI Taxonomy" id="45351"/>
    <lineage>
        <taxon>Eukaryota</taxon>
        <taxon>Metazoa</taxon>
        <taxon>Cnidaria</taxon>
        <taxon>Anthozoa</taxon>
        <taxon>Hexacorallia</taxon>
        <taxon>Actiniaria</taxon>
        <taxon>Edwardsiidae</taxon>
        <taxon>Nematostella</taxon>
    </lineage>
</organism>
<feature type="compositionally biased region" description="Polar residues" evidence="1">
    <location>
        <begin position="212"/>
        <end position="248"/>
    </location>
</feature>
<feature type="compositionally biased region" description="Basic residues" evidence="1">
    <location>
        <begin position="24"/>
        <end position="45"/>
    </location>
</feature>
<sequence length="516" mass="56244">MRVYNLITILSVVLATQTLGLEGRKRHHRHHHKTKHSPHHKRRLEKSKGLVPLSRDKIEWGNLGQKFTENQLTYKANKVAKVYKNPFLRNEVIHKKRRTAWKRSEGEYGKGEHKGSVGLERKVPQRGSKKEKIHHKSRSKKYELGYPTMQTSQSQSQGYGLGYAGNPMAQLMSQQVTAYQPMGSPGVSAYASSNGGQGADEQGVLQELAAQQKSTTDLGAQQDYQGSQSAEQSSPYQGDQTSDQSSPYQGDRTSDQSSPFQGDQTASYQGSEDQSNYQGSEAGSQTADQGRDSGEQTTAYQGVQTGEQTAAYQGNEAGDQTTAYQGGLAGDQTAAYQGAEGGDPSDSYQGQTSQGFGQENETDDCNGCHHNAKCVKKECICKAGFSGDGTTCRVDNCVNGCSKHGKCIRGFCICDHSHYFNGAECAPYKISHRPCPEACAKRCTDDCPDKCCKVQDATKPSKEENSSKPTNQGGSSNKEVSTFFLKPTGHVNHDAPTSPEHHGKQDEPISHQGNHT</sequence>
<evidence type="ECO:0000256" key="1">
    <source>
        <dbReference type="SAM" id="MobiDB-lite"/>
    </source>
</evidence>
<feature type="compositionally biased region" description="Polar residues" evidence="1">
    <location>
        <begin position="346"/>
        <end position="356"/>
    </location>
</feature>
<dbReference type="PhylomeDB" id="A7T914"/>
<feature type="region of interest" description="Disordered" evidence="1">
    <location>
        <begin position="123"/>
        <end position="158"/>
    </location>
</feature>
<feature type="non-terminal residue" evidence="3">
    <location>
        <position position="1"/>
    </location>
</feature>
<feature type="compositionally biased region" description="Polar residues" evidence="1">
    <location>
        <begin position="467"/>
        <end position="480"/>
    </location>
</feature>
<protein>
    <submittedName>
        <fullName evidence="3">Uncharacterized protein</fullName>
    </submittedName>
</protein>
<feature type="region of interest" description="Disordered" evidence="1">
    <location>
        <begin position="460"/>
        <end position="516"/>
    </location>
</feature>
<reference evidence="3 4" key="1">
    <citation type="journal article" date="2007" name="Science">
        <title>Sea anemone genome reveals ancestral eumetazoan gene repertoire and genomic organization.</title>
        <authorList>
            <person name="Putnam N.H."/>
            <person name="Srivastava M."/>
            <person name="Hellsten U."/>
            <person name="Dirks B."/>
            <person name="Chapman J."/>
            <person name="Salamov A."/>
            <person name="Terry A."/>
            <person name="Shapiro H."/>
            <person name="Lindquist E."/>
            <person name="Kapitonov V.V."/>
            <person name="Jurka J."/>
            <person name="Genikhovich G."/>
            <person name="Grigoriev I.V."/>
            <person name="Lucas S.M."/>
            <person name="Steele R.E."/>
            <person name="Finnerty J.R."/>
            <person name="Technau U."/>
            <person name="Martindale M.Q."/>
            <person name="Rokhsar D.S."/>
        </authorList>
    </citation>
    <scope>NUCLEOTIDE SEQUENCE [LARGE SCALE GENOMIC DNA]</scope>
    <source>
        <strain evidence="4">CH2 X CH6</strain>
    </source>
</reference>